<evidence type="ECO:0000256" key="10">
    <source>
        <dbReference type="ARBA" id="ARBA00023128"/>
    </source>
</evidence>
<comment type="subunit">
    <text evidence="3 16">Monomer.</text>
</comment>
<evidence type="ECO:0000256" key="2">
    <source>
        <dbReference type="ARBA" id="ARBA00006375"/>
    </source>
</evidence>
<dbReference type="Proteomes" id="UP000591131">
    <property type="component" value="Unassembled WGS sequence"/>
</dbReference>
<dbReference type="InterPro" id="IPR002067">
    <property type="entry name" value="MCP"/>
</dbReference>
<keyword evidence="8" id="KW-0999">Mitochondrion inner membrane</keyword>
<dbReference type="Pfam" id="PF00153">
    <property type="entry name" value="Mito_carr"/>
    <property type="match status" value="3"/>
</dbReference>
<dbReference type="PROSITE" id="PS50920">
    <property type="entry name" value="SOLCAR"/>
    <property type="match status" value="3"/>
</dbReference>
<evidence type="ECO:0000256" key="7">
    <source>
        <dbReference type="ARBA" id="ARBA00022737"/>
    </source>
</evidence>
<comment type="caution">
    <text evidence="17">The sequence shown here is derived from an EMBL/GenBank/DDBJ whole genome shotgun (WGS) entry which is preliminary data.</text>
</comment>
<dbReference type="GO" id="GO:0005743">
    <property type="term" value="C:mitochondrial inner membrane"/>
    <property type="evidence" value="ECO:0007669"/>
    <property type="project" value="UniProtKB-SubCell"/>
</dbReference>
<organism evidence="17 18">
    <name type="scientific">Perkinsus chesapeaki</name>
    <name type="common">Clam parasite</name>
    <name type="synonym">Perkinsus andrewsi</name>
    <dbReference type="NCBI Taxonomy" id="330153"/>
    <lineage>
        <taxon>Eukaryota</taxon>
        <taxon>Sar</taxon>
        <taxon>Alveolata</taxon>
        <taxon>Perkinsozoa</taxon>
        <taxon>Perkinsea</taxon>
        <taxon>Perkinsida</taxon>
        <taxon>Perkinsidae</taxon>
        <taxon>Perkinsus</taxon>
    </lineage>
</organism>
<evidence type="ECO:0000256" key="14">
    <source>
        <dbReference type="PROSITE-ProRule" id="PRU00282"/>
    </source>
</evidence>
<evidence type="ECO:0000256" key="11">
    <source>
        <dbReference type="ARBA" id="ARBA00023136"/>
    </source>
</evidence>
<reference evidence="17 18" key="1">
    <citation type="submission" date="2020-04" db="EMBL/GenBank/DDBJ databases">
        <title>Perkinsus chesapeaki whole genome sequence.</title>
        <authorList>
            <person name="Bogema D.R."/>
        </authorList>
    </citation>
    <scope>NUCLEOTIDE SEQUENCE [LARGE SCALE GENOMIC DNA]</scope>
    <source>
        <strain evidence="17">ATCC PRA-425</strain>
    </source>
</reference>
<dbReference type="InterPro" id="IPR018108">
    <property type="entry name" value="MCP_transmembrane"/>
</dbReference>
<feature type="repeat" description="Solcar" evidence="14">
    <location>
        <begin position="231"/>
        <end position="320"/>
    </location>
</feature>
<name>A0A7J6LH37_PERCH</name>
<evidence type="ECO:0000256" key="6">
    <source>
        <dbReference type="ARBA" id="ARBA00022692"/>
    </source>
</evidence>
<keyword evidence="18" id="KW-1185">Reference proteome</keyword>
<evidence type="ECO:0000256" key="4">
    <source>
        <dbReference type="ARBA" id="ARBA00022448"/>
    </source>
</evidence>
<dbReference type="PRINTS" id="PR00926">
    <property type="entry name" value="MITOCARRIER"/>
</dbReference>
<evidence type="ECO:0000256" key="12">
    <source>
        <dbReference type="ARBA" id="ARBA00024143"/>
    </source>
</evidence>
<gene>
    <name evidence="17" type="ORF">FOL47_007904</name>
</gene>
<keyword evidence="11 14" id="KW-0472">Membrane</keyword>
<keyword evidence="10" id="KW-0496">Mitochondrion</keyword>
<dbReference type="Gene3D" id="1.50.40.10">
    <property type="entry name" value="Mitochondrial carrier domain"/>
    <property type="match status" value="1"/>
</dbReference>
<evidence type="ECO:0000256" key="5">
    <source>
        <dbReference type="ARBA" id="ARBA00022449"/>
    </source>
</evidence>
<dbReference type="GO" id="GO:0005471">
    <property type="term" value="F:ATP:ADP antiporter activity"/>
    <property type="evidence" value="ECO:0007669"/>
    <property type="project" value="UniProtKB-UniRule"/>
</dbReference>
<evidence type="ECO:0000256" key="13">
    <source>
        <dbReference type="ARBA" id="ARBA00045250"/>
    </source>
</evidence>
<dbReference type="OrthoDB" id="270584at2759"/>
<dbReference type="SUPFAM" id="SSF103506">
    <property type="entry name" value="Mitochondrial carrier"/>
    <property type="match status" value="1"/>
</dbReference>
<dbReference type="InterPro" id="IPR002113">
    <property type="entry name" value="ADT_euk_type"/>
</dbReference>
<keyword evidence="5" id="KW-0050">Antiport</keyword>
<sequence>MSTAAVQQSKPQQQMSKTQKELSFVQKYPILVDFMTGGTSAAISKTLVAPIERVKMLLQTQDSNPDIVSGKVARYNGITDCFMRCCKEQGVASLWRGNLTNVLRYFPTQAFNFAFKDSIKGMFPKYDPHNQFWKFFAANVFSGAAAGAGSLCIVYPLDYARTRLAADVGKGADREFNGLIDVIAKTCKRSGFWSMYQGFSMSIQGIIFYRGAYFGLYDTVKPLVFKDEKNANVFAKWVVAQSVTAVSGLVSYPFDTVRRRMMMMAGRGDGALQYTSNWDCWCKVYQEEGVKGFFKGGLSNMLRGVGAALVLVFYDEFKNAINNQVALSNQK</sequence>
<feature type="repeat" description="Solcar" evidence="14">
    <location>
        <begin position="134"/>
        <end position="223"/>
    </location>
</feature>
<evidence type="ECO:0000313" key="17">
    <source>
        <dbReference type="EMBL" id="KAF4658604.1"/>
    </source>
</evidence>
<dbReference type="InterPro" id="IPR023395">
    <property type="entry name" value="MCP_dom_sf"/>
</dbReference>
<keyword evidence="7" id="KW-0677">Repeat</keyword>
<comment type="similarity">
    <text evidence="2 15">Belongs to the mitochondrial carrier (TC 2.A.29) family.</text>
</comment>
<dbReference type="PRINTS" id="PR00927">
    <property type="entry name" value="ADPTRNSLCASE"/>
</dbReference>
<evidence type="ECO:0000256" key="1">
    <source>
        <dbReference type="ARBA" id="ARBA00004448"/>
    </source>
</evidence>
<accession>A0A7J6LH37</accession>
<dbReference type="AlphaFoldDB" id="A0A7J6LH37"/>
<comment type="function">
    <text evidence="16">Catalyzes the exchange of ADP and ATP across the membrane.</text>
</comment>
<evidence type="ECO:0000256" key="15">
    <source>
        <dbReference type="RuleBase" id="RU000488"/>
    </source>
</evidence>
<comment type="caution">
    <text evidence="16">Lacks conserved residue(s) required for the propagation of feature annotation.</text>
</comment>
<feature type="transmembrane region" description="Helical" evidence="16">
    <location>
        <begin position="195"/>
        <end position="214"/>
    </location>
</feature>
<protein>
    <recommendedName>
        <fullName evidence="16">ADP/ATP translocase</fullName>
    </recommendedName>
    <alternativeName>
        <fullName evidence="16">ADP,ATP carrier protein</fullName>
    </alternativeName>
</protein>
<keyword evidence="4 15" id="KW-0813">Transport</keyword>
<evidence type="ECO:0000313" key="18">
    <source>
        <dbReference type="Proteomes" id="UP000591131"/>
    </source>
</evidence>
<evidence type="ECO:0000256" key="8">
    <source>
        <dbReference type="ARBA" id="ARBA00022792"/>
    </source>
</evidence>
<evidence type="ECO:0000256" key="9">
    <source>
        <dbReference type="ARBA" id="ARBA00022989"/>
    </source>
</evidence>
<dbReference type="GO" id="GO:0140021">
    <property type="term" value="P:mitochondrial ADP transmembrane transport"/>
    <property type="evidence" value="ECO:0007669"/>
    <property type="project" value="InterPro"/>
</dbReference>
<dbReference type="GO" id="GO:1990544">
    <property type="term" value="P:mitochondrial ATP transmembrane transport"/>
    <property type="evidence" value="ECO:0007669"/>
    <property type="project" value="InterPro"/>
</dbReference>
<comment type="subcellular location">
    <subcellularLocation>
        <location evidence="16">Membrane</location>
        <topology evidence="16">Multi-pass membrane protein</topology>
    </subcellularLocation>
    <subcellularLocation>
        <location evidence="1">Mitochondrion inner membrane</location>
        <topology evidence="1">Multi-pass membrane protein</topology>
    </subcellularLocation>
</comment>
<keyword evidence="6 14" id="KW-0812">Transmembrane</keyword>
<dbReference type="FunFam" id="1.50.40.10:FF:000061">
    <property type="entry name" value="ADP/ATP transporter on adenylate translocase"/>
    <property type="match status" value="1"/>
</dbReference>
<evidence type="ECO:0000256" key="3">
    <source>
        <dbReference type="ARBA" id="ARBA00011245"/>
    </source>
</evidence>
<dbReference type="PANTHER" id="PTHR45635">
    <property type="entry name" value="ADP,ATP CARRIER PROTEIN 1-RELATED-RELATED"/>
    <property type="match status" value="1"/>
</dbReference>
<comment type="catalytic activity">
    <reaction evidence="12">
        <text>ADP(in) + ATP(out) = ADP(out) + ATP(in)</text>
        <dbReference type="Rhea" id="RHEA:34999"/>
        <dbReference type="ChEBI" id="CHEBI:30616"/>
        <dbReference type="ChEBI" id="CHEBI:456216"/>
    </reaction>
    <physiologicalReaction direction="left-to-right" evidence="12">
        <dbReference type="Rhea" id="RHEA:35000"/>
    </physiologicalReaction>
</comment>
<dbReference type="PANTHER" id="PTHR45635:SF14">
    <property type="entry name" value="ADP_ATP TRANSLOCASE"/>
    <property type="match status" value="1"/>
</dbReference>
<comment type="function">
    <text evidence="13">ADP:ATP antiporter that mediates import of ADP into the mitochondrial matrix for ATP synthesis, and export of ATP out to fuel the cell. Cycles between the cytoplasmic-open state (c-state) and the matrix-open state (m-state): operates by the alternating access mechanism with a single substrate-binding site intermittently exposed to either the cytosolic (c-state) or matrix (m-state) side of the inner mitochondrial membrane.</text>
</comment>
<dbReference type="EMBL" id="JAAPAO010000487">
    <property type="protein sequence ID" value="KAF4658604.1"/>
    <property type="molecule type" value="Genomic_DNA"/>
</dbReference>
<feature type="transmembrane region" description="Helical" evidence="16">
    <location>
        <begin position="234"/>
        <end position="254"/>
    </location>
</feature>
<proteinExistence type="inferred from homology"/>
<keyword evidence="9 16" id="KW-1133">Transmembrane helix</keyword>
<feature type="repeat" description="Solcar" evidence="14">
    <location>
        <begin position="28"/>
        <end position="122"/>
    </location>
</feature>
<evidence type="ECO:0000256" key="16">
    <source>
        <dbReference type="RuleBase" id="RU368008"/>
    </source>
</evidence>